<proteinExistence type="predicted"/>
<evidence type="ECO:0000313" key="2">
    <source>
        <dbReference type="Proteomes" id="UP001147752"/>
    </source>
</evidence>
<dbReference type="Proteomes" id="UP001147752">
    <property type="component" value="Unassembled WGS sequence"/>
</dbReference>
<organism evidence="1 2">
    <name type="scientific">Penicillium concentricum</name>
    <dbReference type="NCBI Taxonomy" id="293559"/>
    <lineage>
        <taxon>Eukaryota</taxon>
        <taxon>Fungi</taxon>
        <taxon>Dikarya</taxon>
        <taxon>Ascomycota</taxon>
        <taxon>Pezizomycotina</taxon>
        <taxon>Eurotiomycetes</taxon>
        <taxon>Eurotiomycetidae</taxon>
        <taxon>Eurotiales</taxon>
        <taxon>Aspergillaceae</taxon>
        <taxon>Penicillium</taxon>
    </lineage>
</organism>
<gene>
    <name evidence="1" type="ORF">N7517_011105</name>
</gene>
<dbReference type="OrthoDB" id="10451526at2759"/>
<reference evidence="1" key="2">
    <citation type="journal article" date="2023" name="IMA Fungus">
        <title>Comparative genomic study of the Penicillium genus elucidates a diverse pangenome and 15 lateral gene transfer events.</title>
        <authorList>
            <person name="Petersen C."/>
            <person name="Sorensen T."/>
            <person name="Nielsen M.R."/>
            <person name="Sondergaard T.E."/>
            <person name="Sorensen J.L."/>
            <person name="Fitzpatrick D.A."/>
            <person name="Frisvad J.C."/>
            <person name="Nielsen K.L."/>
        </authorList>
    </citation>
    <scope>NUCLEOTIDE SEQUENCE</scope>
    <source>
        <strain evidence="1">IBT 3081</strain>
    </source>
</reference>
<dbReference type="AlphaFoldDB" id="A0A9W9RAA6"/>
<reference evidence="1" key="1">
    <citation type="submission" date="2022-12" db="EMBL/GenBank/DDBJ databases">
        <authorList>
            <person name="Petersen C."/>
        </authorList>
    </citation>
    <scope>NUCLEOTIDE SEQUENCE</scope>
    <source>
        <strain evidence="1">IBT 3081</strain>
    </source>
</reference>
<keyword evidence="2" id="KW-1185">Reference proteome</keyword>
<comment type="caution">
    <text evidence="1">The sequence shown here is derived from an EMBL/GenBank/DDBJ whole genome shotgun (WGS) entry which is preliminary data.</text>
</comment>
<name>A0A9W9RAA6_9EURO</name>
<dbReference type="EMBL" id="JAPZBT010000006">
    <property type="protein sequence ID" value="KAJ5356496.1"/>
    <property type="molecule type" value="Genomic_DNA"/>
</dbReference>
<accession>A0A9W9RAA6</accession>
<dbReference type="GeneID" id="81468011"/>
<evidence type="ECO:0000313" key="1">
    <source>
        <dbReference type="EMBL" id="KAJ5356496.1"/>
    </source>
</evidence>
<protein>
    <submittedName>
        <fullName evidence="1">Uncharacterized protein</fullName>
    </submittedName>
</protein>
<dbReference type="RefSeq" id="XP_056574643.1">
    <property type="nucleotide sequence ID" value="XM_056728828.1"/>
</dbReference>
<sequence>MEFSHNLDNEDTRTLASSITVGVRVWYELYWRKMAVMMANDGSKTRSEQAMTYLAAGTRAGVALAGAAVTGARRHDEYRGGR</sequence>